<feature type="domain" description="T9SS-like galactose binding" evidence="3">
    <location>
        <begin position="1193"/>
        <end position="1311"/>
    </location>
</feature>
<evidence type="ECO:0000313" key="4">
    <source>
        <dbReference type="EMBL" id="ABG57716.1"/>
    </source>
</evidence>
<proteinExistence type="predicted"/>
<feature type="domain" description="Secretion system C-terminal sorting" evidence="2">
    <location>
        <begin position="2373"/>
        <end position="2437"/>
    </location>
</feature>
<dbReference type="Proteomes" id="UP000001822">
    <property type="component" value="Chromosome"/>
</dbReference>
<evidence type="ECO:0000256" key="1">
    <source>
        <dbReference type="SAM" id="SignalP"/>
    </source>
</evidence>
<evidence type="ECO:0000259" key="3">
    <source>
        <dbReference type="Pfam" id="PF23759"/>
    </source>
</evidence>
<dbReference type="InterPro" id="IPR026444">
    <property type="entry name" value="Secre_tail"/>
</dbReference>
<sequence length="2443" mass="256107">MKNLFLLPLLLLTHLVFAQAPANDECIQAITLTPSATRTYLPADLASATQSSPNGCVTYMDVFYKYVATSAINVISVTPGSGLDISLSLYSSCSAATPITCSNAYSYNGSETIIATNQVIGNTYYVKVGSANSTKPNNTTFSICVVIPPVNTTCDGAINITPSTTACSYTNGNLTEALYSNYSCGMNQSVFYKFTATSPSTEITLTTSATFDVSAALYSSCNASSLLYCINLNPGSGERISAANLTVGNTYYVQVGATYSSATNTDFAICIQSMPVKANDECAGAATITPSPVCNFINGDLAGASRSASSQPVGCVSQQDIFYKFVAASPSTSIYLNGSSDLDLKATLYASCPTNTSTMYCIDNTGVGGSEVMHAYNLVVGTTYYLSVGSARGNPSTTNFSVCVQSNTVPANDECANATVITPSAACNYINGDLNGATTSATNGCLMDRDIFYQFTATTTKASITLTSGAGLNISAGLYASCTATTPLYCSTTSSTVSPKTISAANLVIGNVYYIKVGSYKYLNPTSTSFSLCVQLPPVNDECAGAIAVTPSASCSTITGNIQTATQSTANGCTMYQDVFYKFVATSASTDITFDKAAGFNLVAALYDNCTATTPLYCATGYYTSAWAQKISATNLTVGNTYYIRVGSAYSTGATAYDFSFCVQSIVVPVNDNCTGATNLPVSATCNYVAGNLAGASQSAANGCTMFQDIFYKFTATATNTMVSFNSSSDLNLLASIYADCAATTPLYCLTNTYKTGETKTIAATNLIIGNTYYIKVGSAAASPISSAFEICVKNYAPASNDEIINATSITPSTTCNNVSGDLANASHSPANGCDMLTDVFYKFVAASPIANISTTPSSGLQLTIAVYESTTATSPMTCVNSTAPGAARQFAIQNLVPGNTYYIKLGSYLYGAPATTTFDVCVQTMQIPANDFCADAIEITPSGTCSYVNGDLAFSKASAPTSCSNSNVLDVFYKFTATGPGASINVQPSTGLDVVLALFDNCAATTSLYCTNNGGTGSGEVFTASNLITGNTYYIKISGATSYYTPTTTFSICIQTAISSANDLCADAITLVSGSNCNAVSGNLSGSTRSATNGCIMTTDVFYKFIATAAITQIDLTASASLNITAALYSGCSETTALYCVHDSYAYGNTEKLVASNLTVGNTYYIKVGSYTTNPATTDFTICVKSLTPRVNDECVNAISITPSSTCNPITADLLGATQSTLAGCTAYSDIFYKFIAASEVANITFTTSPNLNLSIGVYASCNATTALYCDNVGLGNTKTINATDLVIGNTYYIKAGSRNGGLLSSTFSICVQTIQKPAADECAGAITIVPAPTCTYTNGDLATASQSPANGCISYKDVFYKFVAQTSNTDIAFSASTGLFLAVSLQTDCTGSALYCINNTVAGGSNIISATNLTVGNTYFIKVGSTIATPTSTEFSICVRSGMPANDDLTNALSVTPATSCITTAGNLLYATSSATNGCTMYKDVFYKFVAGAPHYKLSFTPDANLDVTAALYSGNSTTPLVCVNNAGNGGLETIRALDLTIGSTYYIKVGSYTNTPVSNTFSFCIEKIQASNDECATAISVTPATTCTYITGDLAIATKSLLNGFDQGKDVFYKFVANSNAVTITAAVQGNSHVGINLLSSCTKKVYSDSDTMYVHNLVIGNTYYIQLTTSIYDTNSEFSLCIQSITNPENDECANAILIPASFIRKSVGETIFADLSLATKSVQTSCSQVIYKDRFYKFVAKSATLIMNYNNSFNLFSGLTLGCGTNAELKLCGTNTYGGNAWGIFNMVVGETYYLRLGTLDSAPSESTFSFSLGYIPDEPLPVNDECAGALTLVPNMTRSFTQGDLRGALRSNVLNDGCYAGIKDAFYKFVATASTAKIVFKQNSSVDFQLSLNGSCPATPANALYCKSITSTSDSIMATNLTVGKTYYIKLGCNQAHGDLNSFSILVEAVAPYVPPVANDECPGAFTLTPTTVRNLTKGNFINALQSGSSTGCSAARDVFYKFVANTNAAKIFFTNPAGHTLSVGLYSNCPATTNLYCELGSMSDSIIASNLTIGNTYYIKVGSNALTSDTNSFYLFVESLAPAANDECVNALSIIPSFTCNTMSGDLARATQSASNGCTSYSDVFYKFVASSEEVKISYTGSTFLQLAVGVYPSCNASAPALFCIPNTIKGGSDVLTASSLTIGNTYYIKMGSSVPGNLLSTTFTVCVQNTKAVNDECANALPLTPSPNIQFVSGDLINASKSLLFSSACTRETDLFYKFTANSSSMKIILESSAGLDAVVSVATSCSASSDITCQNNTGVGELEEVVLSSLTPGVTYYVMVGNAVSNTSTARTNVSATSTFRIALQEMGITTDVSTNQALKNITIYPNPSYGNVHFSNITGFTQIEVMSIEGKILFTKELSSDASINMETLSSGIYMLRLIYNDISEIRRVEIIK</sequence>
<dbReference type="Pfam" id="PF23759">
    <property type="entry name" value="GBD_T9SS_assoc"/>
    <property type="match status" value="17"/>
</dbReference>
<gene>
    <name evidence="4" type="ordered locus">CHU_0427</name>
</gene>
<feature type="domain" description="T9SS-like galactose binding" evidence="3">
    <location>
        <begin position="2222"/>
        <end position="2337"/>
    </location>
</feature>
<dbReference type="GO" id="GO:0016798">
    <property type="term" value="F:hydrolase activity, acting on glycosyl bonds"/>
    <property type="evidence" value="ECO:0007669"/>
    <property type="project" value="UniProtKB-KW"/>
</dbReference>
<organism evidence="4 5">
    <name type="scientific">Cytophaga hutchinsonii (strain ATCC 33406 / DSM 1761 / CIP 103989 / NBRC 15051 / NCIMB 9469 / D465)</name>
    <dbReference type="NCBI Taxonomy" id="269798"/>
    <lineage>
        <taxon>Bacteria</taxon>
        <taxon>Pseudomonadati</taxon>
        <taxon>Bacteroidota</taxon>
        <taxon>Cytophagia</taxon>
        <taxon>Cytophagales</taxon>
        <taxon>Cytophagaceae</taxon>
        <taxon>Cytophaga</taxon>
    </lineage>
</organism>
<evidence type="ECO:0000313" key="5">
    <source>
        <dbReference type="Proteomes" id="UP000001822"/>
    </source>
</evidence>
<evidence type="ECO:0000259" key="2">
    <source>
        <dbReference type="Pfam" id="PF18962"/>
    </source>
</evidence>
<feature type="domain" description="T9SS-like galactose binding" evidence="3">
    <location>
        <begin position="278"/>
        <end position="402"/>
    </location>
</feature>
<feature type="domain" description="T9SS-like galactose binding" evidence="3">
    <location>
        <begin position="1829"/>
        <end position="1951"/>
    </location>
</feature>
<dbReference type="Pfam" id="PF18962">
    <property type="entry name" value="Por_Secre_tail"/>
    <property type="match status" value="1"/>
</dbReference>
<feature type="signal peptide" evidence="1">
    <location>
        <begin position="1"/>
        <end position="18"/>
    </location>
</feature>
<feature type="domain" description="T9SS-like galactose binding" evidence="3">
    <location>
        <begin position="2091"/>
        <end position="2200"/>
    </location>
</feature>
<feature type="domain" description="T9SS-like galactose binding" evidence="3">
    <location>
        <begin position="151"/>
        <end position="269"/>
    </location>
</feature>
<dbReference type="OrthoDB" id="869215at2"/>
<feature type="domain" description="T9SS-like galactose binding" evidence="3">
    <location>
        <begin position="411"/>
        <end position="528"/>
    </location>
</feature>
<dbReference type="KEGG" id="chu:CHU_0427"/>
<dbReference type="InterPro" id="IPR056600">
    <property type="entry name" value="GBD_T9SS_assoc"/>
</dbReference>
<feature type="domain" description="T9SS-like galactose binding" evidence="3">
    <location>
        <begin position="540"/>
        <end position="652"/>
    </location>
</feature>
<feature type="chain" id="PRO_5026814227" evidence="1">
    <location>
        <begin position="19"/>
        <end position="2443"/>
    </location>
</feature>
<keyword evidence="1" id="KW-0732">Signal</keyword>
<protein>
    <submittedName>
        <fullName evidence="4">CHU large protein mannosidase-related protein</fullName>
        <ecNumber evidence="4">3.2.1.-</ecNumber>
    </submittedName>
</protein>
<feature type="domain" description="T9SS-like galactose binding" evidence="3">
    <location>
        <begin position="930"/>
        <end position="1053"/>
    </location>
</feature>
<accession>A0A6N4SN48</accession>
<reference evidence="4 5" key="1">
    <citation type="journal article" date="2007" name="Appl. Environ. Microbiol.">
        <title>Genome sequence of the cellulolytic gliding bacterium Cytophaga hutchinsonii.</title>
        <authorList>
            <person name="Xie G."/>
            <person name="Bruce D.C."/>
            <person name="Challacombe J.F."/>
            <person name="Chertkov O."/>
            <person name="Detter J.C."/>
            <person name="Gilna P."/>
            <person name="Han C.S."/>
            <person name="Lucas S."/>
            <person name="Misra M."/>
            <person name="Myers G.L."/>
            <person name="Richardson P."/>
            <person name="Tapia R."/>
            <person name="Thayer N."/>
            <person name="Thompson L.S."/>
            <person name="Brettin T.S."/>
            <person name="Henrissat B."/>
            <person name="Wilson D.B."/>
            <person name="McBride M.J."/>
        </authorList>
    </citation>
    <scope>NUCLEOTIDE SEQUENCE [LARGE SCALE GENOMIC DNA]</scope>
    <source>
        <strain evidence="5">ATCC 33406 / DSM 1761 / CIP 103989 / NBRC 15051 / NCIMB 9469 / D465</strain>
    </source>
</reference>
<keyword evidence="4" id="KW-0378">Hydrolase</keyword>
<dbReference type="RefSeq" id="WP_011583832.1">
    <property type="nucleotide sequence ID" value="NC_008255.1"/>
</dbReference>
<dbReference type="EMBL" id="CP000383">
    <property type="protein sequence ID" value="ABG57716.1"/>
    <property type="molecule type" value="Genomic_DNA"/>
</dbReference>
<feature type="domain" description="T9SS-like galactose binding" evidence="3">
    <location>
        <begin position="801"/>
        <end position="911"/>
    </location>
</feature>
<feature type="domain" description="T9SS-like galactose binding" evidence="3">
    <location>
        <begin position="671"/>
        <end position="790"/>
    </location>
</feature>
<feature type="domain" description="T9SS-like galactose binding" evidence="3">
    <location>
        <begin position="1062"/>
        <end position="1183"/>
    </location>
</feature>
<feature type="domain" description="T9SS-like galactose binding" evidence="3">
    <location>
        <begin position="1322"/>
        <end position="1439"/>
    </location>
</feature>
<keyword evidence="5" id="KW-1185">Reference proteome</keyword>
<keyword evidence="4" id="KW-0326">Glycosidase</keyword>
<feature type="domain" description="T9SS-like galactose binding" evidence="3">
    <location>
        <begin position="1964"/>
        <end position="2081"/>
    </location>
</feature>
<dbReference type="NCBIfam" id="TIGR04183">
    <property type="entry name" value="Por_Secre_tail"/>
    <property type="match status" value="1"/>
</dbReference>
<dbReference type="EC" id="3.2.1.-" evidence="4"/>
<name>A0A6N4SN48_CYTH3</name>
<feature type="domain" description="T9SS-like galactose binding" evidence="3">
    <location>
        <begin position="1574"/>
        <end position="1674"/>
    </location>
</feature>
<feature type="domain" description="T9SS-like galactose binding" evidence="3">
    <location>
        <begin position="1693"/>
        <end position="1814"/>
    </location>
</feature>
<feature type="domain" description="T9SS-like galactose binding" evidence="3">
    <location>
        <begin position="22"/>
        <end position="143"/>
    </location>
</feature>